<dbReference type="SMART" id="SM00324">
    <property type="entry name" value="RhoGAP"/>
    <property type="match status" value="1"/>
</dbReference>
<evidence type="ECO:0000259" key="4">
    <source>
        <dbReference type="PROSITE" id="PS50238"/>
    </source>
</evidence>
<dbReference type="CDD" id="cd07595">
    <property type="entry name" value="BAR_RhoGAP_Rich-like"/>
    <property type="match status" value="1"/>
</dbReference>
<feature type="domain" description="Rho-GAP" evidence="4">
    <location>
        <begin position="250"/>
        <end position="445"/>
    </location>
</feature>
<evidence type="ECO:0000256" key="2">
    <source>
        <dbReference type="ARBA" id="ARBA00022553"/>
    </source>
</evidence>
<feature type="compositionally biased region" description="Low complexity" evidence="3">
    <location>
        <begin position="558"/>
        <end position="594"/>
    </location>
</feature>
<organism evidence="5 6">
    <name type="scientific">Glossina brevipalpis</name>
    <dbReference type="NCBI Taxonomy" id="37001"/>
    <lineage>
        <taxon>Eukaryota</taxon>
        <taxon>Metazoa</taxon>
        <taxon>Ecdysozoa</taxon>
        <taxon>Arthropoda</taxon>
        <taxon>Hexapoda</taxon>
        <taxon>Insecta</taxon>
        <taxon>Pterygota</taxon>
        <taxon>Neoptera</taxon>
        <taxon>Endopterygota</taxon>
        <taxon>Diptera</taxon>
        <taxon>Brachycera</taxon>
        <taxon>Muscomorpha</taxon>
        <taxon>Hippoboscoidea</taxon>
        <taxon>Glossinidae</taxon>
        <taxon>Glossina</taxon>
    </lineage>
</organism>
<dbReference type="Pfam" id="PF03114">
    <property type="entry name" value="BAR"/>
    <property type="match status" value="1"/>
</dbReference>
<dbReference type="STRING" id="37001.A0A1A9WH38"/>
<accession>A0A1A9WH38</accession>
<feature type="region of interest" description="Disordered" evidence="3">
    <location>
        <begin position="464"/>
        <end position="599"/>
    </location>
</feature>
<dbReference type="FunFam" id="1.10.555.10:FF:000001">
    <property type="entry name" value="Rho GTPase activating protein 44"/>
    <property type="match status" value="1"/>
</dbReference>
<feature type="region of interest" description="Disordered" evidence="3">
    <location>
        <begin position="834"/>
        <end position="860"/>
    </location>
</feature>
<keyword evidence="2" id="KW-0597">Phosphoprotein</keyword>
<dbReference type="GO" id="GO:0032956">
    <property type="term" value="P:regulation of actin cytoskeleton organization"/>
    <property type="evidence" value="ECO:0007669"/>
    <property type="project" value="TreeGrafter"/>
</dbReference>
<protein>
    <recommendedName>
        <fullName evidence="4">Rho-GAP domain-containing protein</fullName>
    </recommendedName>
</protein>
<feature type="compositionally biased region" description="Polar residues" evidence="3">
    <location>
        <begin position="513"/>
        <end position="532"/>
    </location>
</feature>
<dbReference type="SUPFAM" id="SSF48350">
    <property type="entry name" value="GTPase activation domain, GAP"/>
    <property type="match status" value="1"/>
</dbReference>
<dbReference type="InterPro" id="IPR027267">
    <property type="entry name" value="AH/BAR_dom_sf"/>
</dbReference>
<feature type="compositionally biased region" description="Pro residues" evidence="3">
    <location>
        <begin position="844"/>
        <end position="853"/>
    </location>
</feature>
<feature type="compositionally biased region" description="Low complexity" evidence="3">
    <location>
        <begin position="697"/>
        <end position="707"/>
    </location>
</feature>
<reference evidence="6" key="1">
    <citation type="submission" date="2014-03" db="EMBL/GenBank/DDBJ databases">
        <authorList>
            <person name="Aksoy S."/>
            <person name="Warren W."/>
            <person name="Wilson R.K."/>
        </authorList>
    </citation>
    <scope>NUCLEOTIDE SEQUENCE [LARGE SCALE GENOMIC DNA]</scope>
    <source>
        <strain evidence="6">IAEA</strain>
    </source>
</reference>
<dbReference type="Gene3D" id="1.10.555.10">
    <property type="entry name" value="Rho GTPase activation protein"/>
    <property type="match status" value="1"/>
</dbReference>
<evidence type="ECO:0000313" key="6">
    <source>
        <dbReference type="Proteomes" id="UP000091820"/>
    </source>
</evidence>
<dbReference type="GO" id="GO:0035020">
    <property type="term" value="P:regulation of Rac protein signal transduction"/>
    <property type="evidence" value="ECO:0007669"/>
    <property type="project" value="TreeGrafter"/>
</dbReference>
<reference evidence="5" key="2">
    <citation type="submission" date="2020-05" db="UniProtKB">
        <authorList>
            <consortium name="EnsemblMetazoa"/>
        </authorList>
    </citation>
    <scope>IDENTIFICATION</scope>
    <source>
        <strain evidence="5">IAEA</strain>
    </source>
</reference>
<evidence type="ECO:0000256" key="1">
    <source>
        <dbReference type="ARBA" id="ARBA00022468"/>
    </source>
</evidence>
<dbReference type="InterPro" id="IPR000198">
    <property type="entry name" value="RhoGAP_dom"/>
</dbReference>
<dbReference type="PROSITE" id="PS50238">
    <property type="entry name" value="RHOGAP"/>
    <property type="match status" value="1"/>
</dbReference>
<feature type="compositionally biased region" description="Low complexity" evidence="3">
    <location>
        <begin position="533"/>
        <end position="546"/>
    </location>
</feature>
<dbReference type="AlphaFoldDB" id="A0A1A9WH38"/>
<name>A0A1A9WH38_9MUSC</name>
<evidence type="ECO:0000256" key="3">
    <source>
        <dbReference type="SAM" id="MobiDB-lite"/>
    </source>
</evidence>
<dbReference type="Proteomes" id="UP000091820">
    <property type="component" value="Unassembled WGS sequence"/>
</dbReference>
<dbReference type="VEuPathDB" id="VectorBase:GBRI019480"/>
<dbReference type="SUPFAM" id="SSF103657">
    <property type="entry name" value="BAR/IMD domain-like"/>
    <property type="match status" value="1"/>
</dbReference>
<proteinExistence type="predicted"/>
<keyword evidence="6" id="KW-1185">Reference proteome</keyword>
<evidence type="ECO:0000313" key="5">
    <source>
        <dbReference type="EnsemblMetazoa" id="GBRI019480-PA"/>
    </source>
</evidence>
<feature type="compositionally biased region" description="Low complexity" evidence="3">
    <location>
        <begin position="834"/>
        <end position="843"/>
    </location>
</feature>
<sequence>MKKQFTKMMIAAENLSRSTKQDRKDFELENVEKQVEKYRDVLEKMVRKLPAVSVSGSTVIDNQERDKRIKKQSHYKIGIALEESSKELSKDMPLHHVLVNCGELEKSIAECIVDSELETETEVVRRLKLILDNEIQDISTLKRNVSRTVQEYTSLKRSYEAAIRLDESQSKINHIKDQQEQCEVKLDKERDAWAAQMFELIAKEDDIVQCVRDYILNQRNYHERALKKINSSLTSIQDIIQSTVKSRFGTSLDEHLVSTNREISQIIELCVCCLVENGLCEEGLLRVGCASTKLRRMKHALEAQYVKTPLPIDYQDPHVIACILKLYLRELPEPLLTHTYYKDFIKAVEPHTDAERKAEIKRILEKLPTENYKNLRYLTKFLWLITQYVGENKMSSQNLAIVMSPNMLWPPVDKNNPADYMGQVNCSSAVNVIVELLISQWDYFFDGDVDFFVTLQRGKIYMEDKSKSSSSNENLDRSENDAAESPRYGTIRRQKPCAPSPPTKLHNLLNPEMNGQSTVMVDPNNKQNNTDIQQMQQQQQPQQQQQTNHQRTKELFPGNNNGSNCQSSGSSLIVNNNNNNSNTNHNNNNNNNSSQIEKPEKLSLSKQLMLMPAESLINITTTTSVGAVTATVTSTATTAAVVHKPIPMTRTQFLCMDNLTSPVADRKSTDSVNSLTFKPDLPQKPKIPKRPITLGLTNTSTNTANSNKSDEENLELSSGAVAAMGGSFRGHKTAVQLVQEHCDNITALQANIGTSNTSTAPLILVRETNHNNQQQQQQQANEVNANAQLINKSSQIITNPPLTLATTSQPLTTNEKTPIATETTIRITPTTPVTPNIIIAPKRPTVPAPPPPVLIKKQAD</sequence>
<dbReference type="PANTHER" id="PTHR14130">
    <property type="entry name" value="3BP-1 RELATED RHOGAP"/>
    <property type="match status" value="1"/>
</dbReference>
<dbReference type="EnsemblMetazoa" id="GBRI019480-RA">
    <property type="protein sequence ID" value="GBRI019480-PA"/>
    <property type="gene ID" value="GBRI019480"/>
</dbReference>
<dbReference type="GO" id="GO:0007165">
    <property type="term" value="P:signal transduction"/>
    <property type="evidence" value="ECO:0007669"/>
    <property type="project" value="InterPro"/>
</dbReference>
<dbReference type="InterPro" id="IPR047165">
    <property type="entry name" value="RHG17/44/SH3BP1-like"/>
</dbReference>
<feature type="region of interest" description="Disordered" evidence="3">
    <location>
        <begin position="664"/>
        <end position="713"/>
    </location>
</feature>
<dbReference type="InterPro" id="IPR004148">
    <property type="entry name" value="BAR_dom"/>
</dbReference>
<dbReference type="GO" id="GO:0005737">
    <property type="term" value="C:cytoplasm"/>
    <property type="evidence" value="ECO:0007669"/>
    <property type="project" value="InterPro"/>
</dbReference>
<dbReference type="PANTHER" id="PTHR14130:SF14">
    <property type="entry name" value="RHO GTPASE-ACTIVATING PROTEIN 92B"/>
    <property type="match status" value="1"/>
</dbReference>
<dbReference type="GO" id="GO:0005096">
    <property type="term" value="F:GTPase activator activity"/>
    <property type="evidence" value="ECO:0007669"/>
    <property type="project" value="UniProtKB-KW"/>
</dbReference>
<dbReference type="Gene3D" id="1.20.1270.60">
    <property type="entry name" value="Arfaptin homology (AH) domain/BAR domain"/>
    <property type="match status" value="1"/>
</dbReference>
<dbReference type="Pfam" id="PF00620">
    <property type="entry name" value="RhoGAP"/>
    <property type="match status" value="1"/>
</dbReference>
<dbReference type="InterPro" id="IPR008936">
    <property type="entry name" value="Rho_GTPase_activation_prot"/>
</dbReference>
<keyword evidence="1" id="KW-0343">GTPase activation</keyword>